<dbReference type="AlphaFoldDB" id="A0A8S9K0U7"/>
<name>A0A8S9K0U7_BRACR</name>
<comment type="caution">
    <text evidence="1">The sequence shown here is derived from an EMBL/GenBank/DDBJ whole genome shotgun (WGS) entry which is preliminary data.</text>
</comment>
<dbReference type="EMBL" id="QGKY02000246">
    <property type="protein sequence ID" value="KAF2587263.1"/>
    <property type="molecule type" value="Genomic_DNA"/>
</dbReference>
<proteinExistence type="predicted"/>
<protein>
    <submittedName>
        <fullName evidence="1">Uncharacterized protein</fullName>
    </submittedName>
</protein>
<reference evidence="1" key="1">
    <citation type="submission" date="2019-12" db="EMBL/GenBank/DDBJ databases">
        <title>Genome sequencing and annotation of Brassica cretica.</title>
        <authorList>
            <person name="Studholme D.J."/>
            <person name="Sarris P.F."/>
        </authorList>
    </citation>
    <scope>NUCLEOTIDE SEQUENCE</scope>
    <source>
        <strain evidence="1">PFS-102/07</strain>
        <tissue evidence="1">Leaf</tissue>
    </source>
</reference>
<accession>A0A8S9K0U7</accession>
<sequence length="139" mass="15847">MDAQDFDTQRNLAIDFYTRVKILISRSTGIGYEYSLTELGGCVPCLEAVNNRFSENCCSKCFMMVLQTLELPRRSRRPKSTSIEVAKEMFFEFGNQSQRIMNKATSTPSPSYISPDNGSSRFDWEGLLHGLVPLSFLYF</sequence>
<gene>
    <name evidence="1" type="ORF">F2Q70_00034828</name>
</gene>
<evidence type="ECO:0000313" key="1">
    <source>
        <dbReference type="EMBL" id="KAF2587263.1"/>
    </source>
</evidence>
<organism evidence="1">
    <name type="scientific">Brassica cretica</name>
    <name type="common">Mustard</name>
    <dbReference type="NCBI Taxonomy" id="69181"/>
    <lineage>
        <taxon>Eukaryota</taxon>
        <taxon>Viridiplantae</taxon>
        <taxon>Streptophyta</taxon>
        <taxon>Embryophyta</taxon>
        <taxon>Tracheophyta</taxon>
        <taxon>Spermatophyta</taxon>
        <taxon>Magnoliopsida</taxon>
        <taxon>eudicotyledons</taxon>
        <taxon>Gunneridae</taxon>
        <taxon>Pentapetalae</taxon>
        <taxon>rosids</taxon>
        <taxon>malvids</taxon>
        <taxon>Brassicales</taxon>
        <taxon>Brassicaceae</taxon>
        <taxon>Brassiceae</taxon>
        <taxon>Brassica</taxon>
    </lineage>
</organism>